<dbReference type="InParanoid" id="A2DCT7"/>
<sequence length="434" mass="51114">MQELRIRRFSESEGHGVQPYSSAHKKHNRVLNIFILVAVVWFVSLFTFLFDPTQWYSNYSYPETTTVEESWVRKFITKEDFARFKGTWFQYPFNNKVKKSTRHKIYINKTESPEFTKIEATFPPYFLETPHRLNIRTAQWFWKQKVNQDFFDTSVNPIRGTIHLYTNSVLNLRNYSTKSNSTHYYLDNTVNIGKSTENEYDTAIYIGKEKDFWLSGVPKIALMLLSIGKRASDVVLVVDNPKNPQAMRILKMFNFKKIISSTEPIHSKEIVIPVEIPRVHPYFYDVFSMEIGLNPKIEKDKVVLIKDFPIKEDENLIADMLQQLFSSEIVIFDPFHDDFKIMESASVVIGNHGSSIFGCVYAGPRARVIEVMNVDEDGRHFDDLEFHRVAYDYAVMVRQTFYQFYQTGLTFNSRVNVKKLEKFIRNVLKEKWTY</sequence>
<keyword evidence="1" id="KW-0812">Transmembrane</keyword>
<dbReference type="AlphaFoldDB" id="A2DCT7"/>
<gene>
    <name evidence="2" type="ORF">TVAG_237370</name>
</gene>
<evidence type="ECO:0000256" key="1">
    <source>
        <dbReference type="SAM" id="Phobius"/>
    </source>
</evidence>
<dbReference type="GO" id="GO:0016757">
    <property type="term" value="F:glycosyltransferase activity"/>
    <property type="evidence" value="ECO:0000318"/>
    <property type="project" value="GO_Central"/>
</dbReference>
<organism evidence="2 3">
    <name type="scientific">Trichomonas vaginalis (strain ATCC PRA-98 / G3)</name>
    <dbReference type="NCBI Taxonomy" id="412133"/>
    <lineage>
        <taxon>Eukaryota</taxon>
        <taxon>Metamonada</taxon>
        <taxon>Parabasalia</taxon>
        <taxon>Trichomonadida</taxon>
        <taxon>Trichomonadidae</taxon>
        <taxon>Trichomonas</taxon>
    </lineage>
</organism>
<reference evidence="2" key="2">
    <citation type="journal article" date="2007" name="Science">
        <title>Draft genome sequence of the sexually transmitted pathogen Trichomonas vaginalis.</title>
        <authorList>
            <person name="Carlton J.M."/>
            <person name="Hirt R.P."/>
            <person name="Silva J.C."/>
            <person name="Delcher A.L."/>
            <person name="Schatz M."/>
            <person name="Zhao Q."/>
            <person name="Wortman J.R."/>
            <person name="Bidwell S.L."/>
            <person name="Alsmark U.C.M."/>
            <person name="Besteiro S."/>
            <person name="Sicheritz-Ponten T."/>
            <person name="Noel C.J."/>
            <person name="Dacks J.B."/>
            <person name="Foster P.G."/>
            <person name="Simillion C."/>
            <person name="Van de Peer Y."/>
            <person name="Miranda-Saavedra D."/>
            <person name="Barton G.J."/>
            <person name="Westrop G.D."/>
            <person name="Mueller S."/>
            <person name="Dessi D."/>
            <person name="Fiori P.L."/>
            <person name="Ren Q."/>
            <person name="Paulsen I."/>
            <person name="Zhang H."/>
            <person name="Bastida-Corcuera F.D."/>
            <person name="Simoes-Barbosa A."/>
            <person name="Brown M.T."/>
            <person name="Hayes R.D."/>
            <person name="Mukherjee M."/>
            <person name="Okumura C.Y."/>
            <person name="Schneider R."/>
            <person name="Smith A.J."/>
            <person name="Vanacova S."/>
            <person name="Villalvazo M."/>
            <person name="Haas B.J."/>
            <person name="Pertea M."/>
            <person name="Feldblyum T.V."/>
            <person name="Utterback T.R."/>
            <person name="Shu C.L."/>
            <person name="Osoegawa K."/>
            <person name="de Jong P.J."/>
            <person name="Hrdy I."/>
            <person name="Horvathova L."/>
            <person name="Zubacova Z."/>
            <person name="Dolezal P."/>
            <person name="Malik S.B."/>
            <person name="Logsdon J.M. Jr."/>
            <person name="Henze K."/>
            <person name="Gupta A."/>
            <person name="Wang C.C."/>
            <person name="Dunne R.L."/>
            <person name="Upcroft J.A."/>
            <person name="Upcroft P."/>
            <person name="White O."/>
            <person name="Salzberg S.L."/>
            <person name="Tang P."/>
            <person name="Chiu C.-H."/>
            <person name="Lee Y.-S."/>
            <person name="Embley T.M."/>
            <person name="Coombs G.H."/>
            <person name="Mottram J.C."/>
            <person name="Tachezy J."/>
            <person name="Fraser-Liggett C.M."/>
            <person name="Johnson P.J."/>
        </authorList>
    </citation>
    <scope>NUCLEOTIDE SEQUENCE [LARGE SCALE GENOMIC DNA]</scope>
    <source>
        <strain evidence="2">G3</strain>
    </source>
</reference>
<protein>
    <recommendedName>
        <fullName evidence="4">Glycosyltransferase family 61 protein</fullName>
    </recommendedName>
</protein>
<dbReference type="KEGG" id="tva:5467263"/>
<evidence type="ECO:0000313" key="3">
    <source>
        <dbReference type="Proteomes" id="UP000001542"/>
    </source>
</evidence>
<reference evidence="2" key="1">
    <citation type="submission" date="2006-10" db="EMBL/GenBank/DDBJ databases">
        <authorList>
            <person name="Amadeo P."/>
            <person name="Zhao Q."/>
            <person name="Wortman J."/>
            <person name="Fraser-Liggett C."/>
            <person name="Carlton J."/>
        </authorList>
    </citation>
    <scope>NUCLEOTIDE SEQUENCE</scope>
    <source>
        <strain evidence="2">G3</strain>
    </source>
</reference>
<dbReference type="Proteomes" id="UP000001542">
    <property type="component" value="Unassembled WGS sequence"/>
</dbReference>
<keyword evidence="1" id="KW-1133">Transmembrane helix</keyword>
<proteinExistence type="predicted"/>
<feature type="transmembrane region" description="Helical" evidence="1">
    <location>
        <begin position="30"/>
        <end position="50"/>
    </location>
</feature>
<dbReference type="VEuPathDB" id="TrichDB:TVAGG3_0796970"/>
<keyword evidence="3" id="KW-1185">Reference proteome</keyword>
<keyword evidence="1" id="KW-0472">Membrane</keyword>
<accession>A2DCT7</accession>
<evidence type="ECO:0008006" key="4">
    <source>
        <dbReference type="Google" id="ProtNLM"/>
    </source>
</evidence>
<evidence type="ECO:0000313" key="2">
    <source>
        <dbReference type="EMBL" id="EAY21711.1"/>
    </source>
</evidence>
<dbReference type="VEuPathDB" id="TrichDB:TVAG_237370"/>
<name>A2DCT7_TRIV3</name>
<dbReference type="EMBL" id="DS113188">
    <property type="protein sequence ID" value="EAY21711.1"/>
    <property type="molecule type" value="Genomic_DNA"/>
</dbReference>